<dbReference type="Gene3D" id="3.40.50.11820">
    <property type="match status" value="1"/>
</dbReference>
<evidence type="ECO:0000256" key="2">
    <source>
        <dbReference type="ARBA" id="ARBA00010488"/>
    </source>
</evidence>
<keyword evidence="4" id="KW-0808">Transferase</keyword>
<dbReference type="GO" id="GO:0047355">
    <property type="term" value="F:CDP-glycerol glycerophosphotransferase activity"/>
    <property type="evidence" value="ECO:0007669"/>
    <property type="project" value="InterPro"/>
</dbReference>
<keyword evidence="3" id="KW-1003">Cell membrane</keyword>
<comment type="caution">
    <text evidence="7">The sequence shown here is derived from an EMBL/GenBank/DDBJ whole genome shotgun (WGS) entry which is preliminary data.</text>
</comment>
<dbReference type="InterPro" id="IPR007554">
    <property type="entry name" value="Glycerophosphate_synth"/>
</dbReference>
<dbReference type="EMBL" id="DWYZ01000089">
    <property type="protein sequence ID" value="HJB28037.1"/>
    <property type="molecule type" value="Genomic_DNA"/>
</dbReference>
<reference evidence="7" key="1">
    <citation type="journal article" date="2021" name="PeerJ">
        <title>Extensive microbial diversity within the chicken gut microbiome revealed by metagenomics and culture.</title>
        <authorList>
            <person name="Gilroy R."/>
            <person name="Ravi A."/>
            <person name="Getino M."/>
            <person name="Pursley I."/>
            <person name="Horton D.L."/>
            <person name="Alikhan N.F."/>
            <person name="Baker D."/>
            <person name="Gharbi K."/>
            <person name="Hall N."/>
            <person name="Watson M."/>
            <person name="Adriaenssens E.M."/>
            <person name="Foster-Nyarko E."/>
            <person name="Jarju S."/>
            <person name="Secka A."/>
            <person name="Antonio M."/>
            <person name="Oren A."/>
            <person name="Chaudhuri R.R."/>
            <person name="La Ragione R."/>
            <person name="Hildebrand F."/>
            <person name="Pallen M.J."/>
        </authorList>
    </citation>
    <scope>NUCLEOTIDE SEQUENCE</scope>
    <source>
        <strain evidence="7">ChiSjej1B19-5720</strain>
    </source>
</reference>
<proteinExistence type="inferred from homology"/>
<dbReference type="InterPro" id="IPR051612">
    <property type="entry name" value="Teichoic_Acid_Biosynth"/>
</dbReference>
<dbReference type="AlphaFoldDB" id="A0A9D2LRI4"/>
<evidence type="ECO:0000313" key="7">
    <source>
        <dbReference type="EMBL" id="HJB28037.1"/>
    </source>
</evidence>
<evidence type="ECO:0000256" key="6">
    <source>
        <dbReference type="ARBA" id="ARBA00023136"/>
    </source>
</evidence>
<dbReference type="Pfam" id="PF04464">
    <property type="entry name" value="Glyphos_transf"/>
    <property type="match status" value="1"/>
</dbReference>
<gene>
    <name evidence="7" type="ORF">IAA06_04495</name>
</gene>
<dbReference type="GO" id="GO:0019350">
    <property type="term" value="P:teichoic acid biosynthetic process"/>
    <property type="evidence" value="ECO:0007669"/>
    <property type="project" value="UniProtKB-KW"/>
</dbReference>
<dbReference type="SUPFAM" id="SSF53756">
    <property type="entry name" value="UDP-Glycosyltransferase/glycogen phosphorylase"/>
    <property type="match status" value="1"/>
</dbReference>
<dbReference type="PANTHER" id="PTHR37316:SF3">
    <property type="entry name" value="TEICHOIC ACID GLYCEROL-PHOSPHATE TRANSFERASE"/>
    <property type="match status" value="1"/>
</dbReference>
<evidence type="ECO:0000256" key="4">
    <source>
        <dbReference type="ARBA" id="ARBA00022679"/>
    </source>
</evidence>
<dbReference type="InterPro" id="IPR043149">
    <property type="entry name" value="TagF_N"/>
</dbReference>
<evidence type="ECO:0000256" key="3">
    <source>
        <dbReference type="ARBA" id="ARBA00022475"/>
    </source>
</evidence>
<organism evidence="7 8">
    <name type="scientific">Candidatus Blautia faecavium</name>
    <dbReference type="NCBI Taxonomy" id="2838487"/>
    <lineage>
        <taxon>Bacteria</taxon>
        <taxon>Bacillati</taxon>
        <taxon>Bacillota</taxon>
        <taxon>Clostridia</taxon>
        <taxon>Lachnospirales</taxon>
        <taxon>Lachnospiraceae</taxon>
        <taxon>Blautia</taxon>
    </lineage>
</organism>
<evidence type="ECO:0000256" key="1">
    <source>
        <dbReference type="ARBA" id="ARBA00004202"/>
    </source>
</evidence>
<dbReference type="PANTHER" id="PTHR37316">
    <property type="entry name" value="TEICHOIC ACID GLYCEROL-PHOSPHATE PRIMASE"/>
    <property type="match status" value="1"/>
</dbReference>
<evidence type="ECO:0000313" key="8">
    <source>
        <dbReference type="Proteomes" id="UP000823842"/>
    </source>
</evidence>
<comment type="subcellular location">
    <subcellularLocation>
        <location evidence="1">Cell membrane</location>
        <topology evidence="1">Peripheral membrane protein</topology>
    </subcellularLocation>
</comment>
<dbReference type="InterPro" id="IPR043148">
    <property type="entry name" value="TagF_C"/>
</dbReference>
<sequence>MGKGKNLLMTEVLKHVTFGQPDMRTWIFSSVDNCHYNYNSRYLFEYVKEKVKEVTPYFVINDERLRKELSDRYGEDYFIETNTAAGIKKVLSAGVWFTSAGLPVYGTKLKKDRLIINLWHGVPLKKIALMDPNLNKWSRLYFKKIFSENYSCIVTTSQSLVPVMARSFCVPEKKIKIWGQPRNDRIFAHTDRAAYLEKIYGKLPEYDTSVLYAPTFRDYGPTRLFPFSDYDKAALEEFLEKNKMLLFIRTHIKEKSAANAYLTERVRYLGEEMAEDVTGVLGIFDQLITDYSSIYIDYLLTGKPLIFLPYDKEKYLEGRGMNFNYDEVTPGPKPETMGEFLGEIKAFKDGKDAWEKERKRVNEILNQVTHPCCEEICSHVLNAAREMEKRGHRRDKER</sequence>
<comment type="similarity">
    <text evidence="2">Belongs to the CDP-glycerol glycerophosphotransferase family.</text>
</comment>
<evidence type="ECO:0000256" key="5">
    <source>
        <dbReference type="ARBA" id="ARBA00022944"/>
    </source>
</evidence>
<dbReference type="Proteomes" id="UP000823842">
    <property type="component" value="Unassembled WGS sequence"/>
</dbReference>
<accession>A0A9D2LRI4</accession>
<dbReference type="Gene3D" id="3.40.50.12580">
    <property type="match status" value="1"/>
</dbReference>
<keyword evidence="6" id="KW-0472">Membrane</keyword>
<name>A0A9D2LRI4_9FIRM</name>
<dbReference type="GO" id="GO:0005886">
    <property type="term" value="C:plasma membrane"/>
    <property type="evidence" value="ECO:0007669"/>
    <property type="project" value="UniProtKB-SubCell"/>
</dbReference>
<keyword evidence="5" id="KW-0777">Teichoic acid biosynthesis</keyword>
<protein>
    <submittedName>
        <fullName evidence="7">CDP-glycerol glycerophosphotransferase family protein</fullName>
    </submittedName>
</protein>
<reference evidence="7" key="2">
    <citation type="submission" date="2021-04" db="EMBL/GenBank/DDBJ databases">
        <authorList>
            <person name="Gilroy R."/>
        </authorList>
    </citation>
    <scope>NUCLEOTIDE SEQUENCE</scope>
    <source>
        <strain evidence="7">ChiSjej1B19-5720</strain>
    </source>
</reference>